<dbReference type="GO" id="GO:0009691">
    <property type="term" value="P:cytokinin biosynthetic process"/>
    <property type="evidence" value="ECO:0007669"/>
    <property type="project" value="InterPro"/>
</dbReference>
<protein>
    <recommendedName>
        <fullName evidence="3">AMP nucleosidase</fullName>
        <ecNumber evidence="2">3.2.2.4</ecNumber>
    </recommendedName>
    <alternativeName>
        <fullName evidence="3">AMP nucleosidase</fullName>
    </alternativeName>
</protein>
<evidence type="ECO:0000313" key="4">
    <source>
        <dbReference type="EMBL" id="EEV89852.1"/>
    </source>
</evidence>
<comment type="catalytic activity">
    <reaction evidence="1">
        <text>AMP + H2O = D-ribose 5-phosphate + adenine</text>
        <dbReference type="Rhea" id="RHEA:20129"/>
        <dbReference type="ChEBI" id="CHEBI:15377"/>
        <dbReference type="ChEBI" id="CHEBI:16708"/>
        <dbReference type="ChEBI" id="CHEBI:78346"/>
        <dbReference type="ChEBI" id="CHEBI:456215"/>
        <dbReference type="EC" id="3.2.2.4"/>
    </reaction>
</comment>
<dbReference type="PANTHER" id="PTHR43393:SF2">
    <property type="entry name" value="CYTOKININ RIBOSIDE 5'-MONOPHOSPHATE PHOSPHORIBOHYDROLASE"/>
    <property type="match status" value="1"/>
</dbReference>
<comment type="caution">
    <text evidence="4">The sequence shown here is derived from an EMBL/GenBank/DDBJ whole genome shotgun (WGS) entry which is preliminary data.</text>
</comment>
<proteinExistence type="predicted"/>
<evidence type="ECO:0000313" key="5">
    <source>
        <dbReference type="Proteomes" id="UP000004870"/>
    </source>
</evidence>
<gene>
    <name evidence="4" type="primary">fmt</name>
    <name evidence="4" type="ORF">HMPREF0198_0024</name>
</gene>
<accession>C8N6B1</accession>
<reference evidence="4 5" key="1">
    <citation type="submission" date="2009-08" db="EMBL/GenBank/DDBJ databases">
        <authorList>
            <person name="Qin X."/>
            <person name="Bachman B."/>
            <person name="Battles P."/>
            <person name="Bell A."/>
            <person name="Bess C."/>
            <person name="Bickham C."/>
            <person name="Chaboub L."/>
            <person name="Chen D."/>
            <person name="Coyle M."/>
            <person name="Deiros D.R."/>
            <person name="Dinh H."/>
            <person name="Forbes L."/>
            <person name="Fowler G."/>
            <person name="Francisco L."/>
            <person name="Fu Q."/>
            <person name="Gubbala S."/>
            <person name="Hale W."/>
            <person name="Han Y."/>
            <person name="Hemphill L."/>
            <person name="Highlander S.K."/>
            <person name="Hirani K."/>
            <person name="Hogues M."/>
            <person name="Jackson L."/>
            <person name="Jakkamsetti A."/>
            <person name="Javaid M."/>
            <person name="Jiang H."/>
            <person name="Korchina V."/>
            <person name="Kovar C."/>
            <person name="Lara F."/>
            <person name="Lee S."/>
            <person name="Mata R."/>
            <person name="Mathew T."/>
            <person name="Moen C."/>
            <person name="Morales K."/>
            <person name="Munidasa M."/>
            <person name="Nazareth L."/>
            <person name="Ngo R."/>
            <person name="Nguyen L."/>
            <person name="Okwuonu G."/>
            <person name="Ongeri F."/>
            <person name="Patil S."/>
            <person name="Petrosino J."/>
            <person name="Pham C."/>
            <person name="Pham P."/>
            <person name="Pu L.-L."/>
            <person name="Puazo M."/>
            <person name="Raj R."/>
            <person name="Reid J."/>
            <person name="Rouhana J."/>
            <person name="Saada N."/>
            <person name="Shang Y."/>
            <person name="Simmons D."/>
            <person name="Thornton R."/>
            <person name="Warren J."/>
            <person name="Weissenberger G."/>
            <person name="Zhang J."/>
            <person name="Zhang L."/>
            <person name="Zhou C."/>
            <person name="Zhu D."/>
            <person name="Muzny D."/>
            <person name="Worley K."/>
            <person name="Gibbs R."/>
        </authorList>
    </citation>
    <scope>NUCLEOTIDE SEQUENCE [LARGE SCALE GENOMIC DNA]</scope>
    <source>
        <strain evidence="5">ATCC 15826 / DSM 8339 / NCTC 10426 / 6573</strain>
    </source>
</reference>
<dbReference type="InterPro" id="IPR005269">
    <property type="entry name" value="LOG"/>
</dbReference>
<dbReference type="InterPro" id="IPR031100">
    <property type="entry name" value="LOG_fam"/>
</dbReference>
<evidence type="ECO:0000256" key="2">
    <source>
        <dbReference type="ARBA" id="ARBA00011985"/>
    </source>
</evidence>
<dbReference type="Proteomes" id="UP000004870">
    <property type="component" value="Unassembled WGS sequence"/>
</dbReference>
<dbReference type="EMBL" id="ACKY01000002">
    <property type="protein sequence ID" value="EEV89852.1"/>
    <property type="molecule type" value="Genomic_DNA"/>
</dbReference>
<keyword evidence="4" id="KW-0808">Transferase</keyword>
<dbReference type="GO" id="GO:0005829">
    <property type="term" value="C:cytosol"/>
    <property type="evidence" value="ECO:0007669"/>
    <property type="project" value="TreeGrafter"/>
</dbReference>
<dbReference type="GO" id="GO:0008714">
    <property type="term" value="F:AMP nucleosidase activity"/>
    <property type="evidence" value="ECO:0007669"/>
    <property type="project" value="UniProtKB-EC"/>
</dbReference>
<dbReference type="EC" id="3.2.2.4" evidence="2"/>
<dbReference type="NCBIfam" id="TIGR00730">
    <property type="entry name" value="Rossman fold protein, TIGR00730 family"/>
    <property type="match status" value="1"/>
</dbReference>
<dbReference type="HOGENOM" id="CLU_058336_0_4_6"/>
<dbReference type="InterPro" id="IPR052341">
    <property type="entry name" value="LOG_family_nucleotidases"/>
</dbReference>
<sequence>MVVVEFGEHFDDAVQRAGRVAVAGGERRQAVVGAEKVGRAVHKDDEVIRVGLVHGGSVVMGGALRHNARLLVRGTPYCLGAAGGCQLLRECFMGKRRPPKELHPDNVPGLQGEAWRVFRIMSEFVEGFEKLAVIPPSVSIFGSARLPAEHPVCQQTREIAKRLSDAGFSVVSGGGPGVMEAANQGAYAGEKGLSVGLNIQLPHEQSSNQFQDISLEFRHFFSRKVMFVKYANAYVVMPGGFGTLDELAEILVLIQTGKSRKIPVILVGSDFWRGLLAWMEATMVAQGLIKAEDMQLMTLVDDADAVVAAILDFYEGREFAPSAEEERLLRQL</sequence>
<dbReference type="Gene3D" id="3.40.50.450">
    <property type="match status" value="1"/>
</dbReference>
<name>C8N6B1_CARH6</name>
<organism evidence="4 5">
    <name type="scientific">Cardiobacterium hominis (strain ATCC 15826 / DSM 8339 / NCTC 10426 / 6573)</name>
    <dbReference type="NCBI Taxonomy" id="638300"/>
    <lineage>
        <taxon>Bacteria</taxon>
        <taxon>Pseudomonadati</taxon>
        <taxon>Pseudomonadota</taxon>
        <taxon>Gammaproteobacteria</taxon>
        <taxon>Cardiobacteriales</taxon>
        <taxon>Cardiobacteriaceae</taxon>
        <taxon>Cardiobacterium</taxon>
    </lineage>
</organism>
<dbReference type="Pfam" id="PF03641">
    <property type="entry name" value="Lysine_decarbox"/>
    <property type="match status" value="1"/>
</dbReference>
<evidence type="ECO:0000256" key="3">
    <source>
        <dbReference type="ARBA" id="ARBA00031983"/>
    </source>
</evidence>
<evidence type="ECO:0000256" key="1">
    <source>
        <dbReference type="ARBA" id="ARBA00000274"/>
    </source>
</evidence>
<dbReference type="GO" id="GO:0016740">
    <property type="term" value="F:transferase activity"/>
    <property type="evidence" value="ECO:0007669"/>
    <property type="project" value="UniProtKB-KW"/>
</dbReference>
<dbReference type="AlphaFoldDB" id="C8N6B1"/>
<keyword evidence="5" id="KW-1185">Reference proteome</keyword>
<dbReference type="PANTHER" id="PTHR43393">
    <property type="entry name" value="CYTOKININ RIBOSIDE 5'-MONOPHOSPHATE PHOSPHORIBOHYDROLASE"/>
    <property type="match status" value="1"/>
</dbReference>
<dbReference type="SUPFAM" id="SSF102405">
    <property type="entry name" value="MCP/YpsA-like"/>
    <property type="match status" value="1"/>
</dbReference>